<evidence type="ECO:0000313" key="3">
    <source>
        <dbReference type="Proteomes" id="UP000618343"/>
    </source>
</evidence>
<dbReference type="EMBL" id="DQUO01000003">
    <property type="protein sequence ID" value="HIP90835.1"/>
    <property type="molecule type" value="Genomic_DNA"/>
</dbReference>
<dbReference type="AlphaFoldDB" id="A0A833E5U8"/>
<protein>
    <submittedName>
        <fullName evidence="2">H(2)-dependent methylenetetrahydromethanopterin dehydrogenase-related protein</fullName>
    </submittedName>
</protein>
<dbReference type="InterPro" id="IPR008927">
    <property type="entry name" value="6-PGluconate_DH-like_C_sf"/>
</dbReference>
<dbReference type="NCBIfam" id="NF009208">
    <property type="entry name" value="PRK12557.1"/>
    <property type="match status" value="1"/>
</dbReference>
<evidence type="ECO:0000259" key="1">
    <source>
        <dbReference type="Pfam" id="PF03201"/>
    </source>
</evidence>
<dbReference type="Proteomes" id="UP000618343">
    <property type="component" value="Unassembled WGS sequence"/>
</dbReference>
<accession>A0A833E5U8</accession>
<sequence length="341" mass="37978">MKISIYGAGNQKFYIEELKLQEKLGGEPPFGGGAMAIEFARAGHDVVLSEPNRDVMDEELWRKIEEAGVKVVRDDTEAAKHGEIHLITRTFSENTIKSIKNILQHIPKDSVIAICDSTPVIMIYSNVERELRFMRKDVGLVSMCPNAIPGTGMYSRYVIGHKSLDGEEYSTEEQFNRCVDLVKSINREVVIKPIDLVPLITGLSTHITTVTLSGILNYYRMKSLITEDGEKISEREVLYVLQTISAILETSSIRGLIKALDVDLLIENAKASKLLDEQEDLEAAIHVLSNLSKEFSREVEKCEVKPISVVASQALVEEIRRTVGGAAADGVINRCKKKFLT</sequence>
<proteinExistence type="predicted"/>
<dbReference type="InterPro" id="IPR038182">
    <property type="entry name" value="HMD_C_sf"/>
</dbReference>
<dbReference type="Gene3D" id="3.40.50.720">
    <property type="entry name" value="NAD(P)-binding Rossmann-like Domain"/>
    <property type="match status" value="1"/>
</dbReference>
<gene>
    <name evidence="2" type="ORF">EYH21_00820</name>
</gene>
<name>A0A833E5U8_9EURY</name>
<reference evidence="2" key="1">
    <citation type="journal article" date="2020" name="ISME J.">
        <title>Gammaproteobacteria mediating utilization of methyl-, sulfur- and petroleum organic compounds in deep ocean hydrothermal plumes.</title>
        <authorList>
            <person name="Zhou Z."/>
            <person name="Liu Y."/>
            <person name="Pan J."/>
            <person name="Cron B.R."/>
            <person name="Toner B.M."/>
            <person name="Anantharaman K."/>
            <person name="Breier J.A."/>
            <person name="Dick G.J."/>
            <person name="Li M."/>
        </authorList>
    </citation>
    <scope>NUCLEOTIDE SEQUENCE</scope>
    <source>
        <strain evidence="2">SZUA-1471</strain>
    </source>
</reference>
<evidence type="ECO:0000313" key="2">
    <source>
        <dbReference type="EMBL" id="HIP90835.1"/>
    </source>
</evidence>
<dbReference type="Pfam" id="PF03201">
    <property type="entry name" value="HMD"/>
    <property type="match status" value="1"/>
</dbReference>
<organism evidence="2 3">
    <name type="scientific">Methanothermococcus okinawensis</name>
    <dbReference type="NCBI Taxonomy" id="155863"/>
    <lineage>
        <taxon>Archaea</taxon>
        <taxon>Methanobacteriati</taxon>
        <taxon>Methanobacteriota</taxon>
        <taxon>Methanomada group</taxon>
        <taxon>Methanococci</taxon>
        <taxon>Methanococcales</taxon>
        <taxon>Methanococcaceae</taxon>
        <taxon>Methanothermococcus</taxon>
    </lineage>
</organism>
<dbReference type="SUPFAM" id="SSF51735">
    <property type="entry name" value="NAD(P)-binding Rossmann-fold domains"/>
    <property type="match status" value="1"/>
</dbReference>
<comment type="caution">
    <text evidence="2">The sequence shown here is derived from an EMBL/GenBank/DDBJ whole genome shotgun (WGS) entry which is preliminary data.</text>
</comment>
<dbReference type="InterPro" id="IPR010063">
    <property type="entry name" value="HMDII/III"/>
</dbReference>
<dbReference type="SUPFAM" id="SSF48179">
    <property type="entry name" value="6-phosphogluconate dehydrogenase C-terminal domain-like"/>
    <property type="match status" value="1"/>
</dbReference>
<dbReference type="Gene3D" id="1.20.120.1300">
    <property type="entry name" value="Hmd, C-terminal helical subdomain"/>
    <property type="match status" value="1"/>
</dbReference>
<dbReference type="InterPro" id="IPR004889">
    <property type="entry name" value="HMD_C"/>
</dbReference>
<feature type="domain" description="H2-forming N5,N10-methylenetetrahydromethanopterin dehydrogenase C-terminal" evidence="1">
    <location>
        <begin position="195"/>
        <end position="289"/>
    </location>
</feature>
<dbReference type="NCBIfam" id="TIGR01724">
    <property type="entry name" value="hmd_rel"/>
    <property type="match status" value="1"/>
</dbReference>
<dbReference type="InterPro" id="IPR036291">
    <property type="entry name" value="NAD(P)-bd_dom_sf"/>
</dbReference>